<dbReference type="SMART" id="SM00034">
    <property type="entry name" value="CLECT"/>
    <property type="match status" value="2"/>
</dbReference>
<gene>
    <name evidence="3" type="ORF">MAR_021819</name>
</gene>
<evidence type="ECO:0000256" key="1">
    <source>
        <dbReference type="SAM" id="SignalP"/>
    </source>
</evidence>
<dbReference type="EMBL" id="CP111016">
    <property type="protein sequence ID" value="WAR06450.1"/>
    <property type="molecule type" value="Genomic_DNA"/>
</dbReference>
<evidence type="ECO:0000313" key="3">
    <source>
        <dbReference type="EMBL" id="WAR06450.1"/>
    </source>
</evidence>
<protein>
    <submittedName>
        <fullName evidence="3">MRC1-like protein</fullName>
    </submittedName>
</protein>
<accession>A0ABY7E9D1</accession>
<proteinExistence type="predicted"/>
<reference evidence="3" key="1">
    <citation type="submission" date="2022-11" db="EMBL/GenBank/DDBJ databases">
        <title>Centuries of genome instability and evolution in soft-shell clam transmissible cancer (bioRxiv).</title>
        <authorList>
            <person name="Hart S.F.M."/>
            <person name="Yonemitsu M.A."/>
            <person name="Giersch R.M."/>
            <person name="Beal B.F."/>
            <person name="Arriagada G."/>
            <person name="Davis B.W."/>
            <person name="Ostrander E.A."/>
            <person name="Goff S.P."/>
            <person name="Metzger M.J."/>
        </authorList>
    </citation>
    <scope>NUCLEOTIDE SEQUENCE</scope>
    <source>
        <strain evidence="3">MELC-2E11</strain>
        <tissue evidence="3">Siphon/mantle</tissue>
    </source>
</reference>
<feature type="domain" description="C-type lectin" evidence="2">
    <location>
        <begin position="163"/>
        <end position="246"/>
    </location>
</feature>
<keyword evidence="1" id="KW-0732">Signal</keyword>
<dbReference type="Proteomes" id="UP001164746">
    <property type="component" value="Chromosome 5"/>
</dbReference>
<feature type="signal peptide" evidence="1">
    <location>
        <begin position="1"/>
        <end position="18"/>
    </location>
</feature>
<sequence>MFTLTAVCIILCITKAQGQGPSCPWGWQTKQGDPTWPCYLVTNKIQRTFLEAQKFCHAMGGSLLKIDSLQEKRYYPTHHEWWIGMEDNVAQTAQIWLDQSPVTQTFLQWVPGEPQHYDPANKCVETLNGNLKHRSCDTNQYFICERARTSVVWCDATRGWEAIGNKCYKVTPKLLAWDDARANCQANNADLMVIEDDETEQHLWDFIEARRADMWIGLRAKPAPFGYAFKWVGISNKDLDVLHAYWLGMQTTNNALQTVVENATQQFINSQISGFGALRVSAIWLGLSDASMAQWTWSDGSGFQTPPYQDFDNLGGQPMTDHTGLDCFTDGLT</sequence>
<dbReference type="InterPro" id="IPR001304">
    <property type="entry name" value="C-type_lectin-like"/>
</dbReference>
<dbReference type="Gene3D" id="3.10.100.10">
    <property type="entry name" value="Mannose-Binding Protein A, subunit A"/>
    <property type="match status" value="3"/>
</dbReference>
<dbReference type="InterPro" id="IPR016187">
    <property type="entry name" value="CTDL_fold"/>
</dbReference>
<dbReference type="Pfam" id="PF00059">
    <property type="entry name" value="Lectin_C"/>
    <property type="match status" value="2"/>
</dbReference>
<dbReference type="PROSITE" id="PS50041">
    <property type="entry name" value="C_TYPE_LECTIN_2"/>
    <property type="match status" value="3"/>
</dbReference>
<name>A0ABY7E9D1_MYAAR</name>
<feature type="domain" description="C-type lectin" evidence="2">
    <location>
        <begin position="254"/>
        <end position="327"/>
    </location>
</feature>
<evidence type="ECO:0000313" key="4">
    <source>
        <dbReference type="Proteomes" id="UP001164746"/>
    </source>
</evidence>
<feature type="domain" description="C-type lectin" evidence="2">
    <location>
        <begin position="38"/>
        <end position="145"/>
    </location>
</feature>
<organism evidence="3 4">
    <name type="scientific">Mya arenaria</name>
    <name type="common">Soft-shell clam</name>
    <dbReference type="NCBI Taxonomy" id="6604"/>
    <lineage>
        <taxon>Eukaryota</taxon>
        <taxon>Metazoa</taxon>
        <taxon>Spiralia</taxon>
        <taxon>Lophotrochozoa</taxon>
        <taxon>Mollusca</taxon>
        <taxon>Bivalvia</taxon>
        <taxon>Autobranchia</taxon>
        <taxon>Heteroconchia</taxon>
        <taxon>Euheterodonta</taxon>
        <taxon>Imparidentia</taxon>
        <taxon>Neoheterodontei</taxon>
        <taxon>Myida</taxon>
        <taxon>Myoidea</taxon>
        <taxon>Myidae</taxon>
        <taxon>Mya</taxon>
    </lineage>
</organism>
<feature type="chain" id="PRO_5047469985" evidence="1">
    <location>
        <begin position="19"/>
        <end position="333"/>
    </location>
</feature>
<dbReference type="PANTHER" id="PTHR22803">
    <property type="entry name" value="MANNOSE, PHOSPHOLIPASE, LECTIN RECEPTOR RELATED"/>
    <property type="match status" value="1"/>
</dbReference>
<dbReference type="InterPro" id="IPR016186">
    <property type="entry name" value="C-type_lectin-like/link_sf"/>
</dbReference>
<keyword evidence="4" id="KW-1185">Reference proteome</keyword>
<dbReference type="SUPFAM" id="SSF56436">
    <property type="entry name" value="C-type lectin-like"/>
    <property type="match status" value="3"/>
</dbReference>
<dbReference type="CDD" id="cd00037">
    <property type="entry name" value="CLECT"/>
    <property type="match status" value="2"/>
</dbReference>
<evidence type="ECO:0000259" key="2">
    <source>
        <dbReference type="PROSITE" id="PS50041"/>
    </source>
</evidence>
<dbReference type="InterPro" id="IPR050111">
    <property type="entry name" value="C-type_lectin/snaclec_domain"/>
</dbReference>